<dbReference type="InterPro" id="IPR010905">
    <property type="entry name" value="Glyco_hydro_88"/>
</dbReference>
<dbReference type="RefSeq" id="WP_041973252.1">
    <property type="nucleotide sequence ID" value="NZ_CBXV010000001.1"/>
</dbReference>
<reference evidence="2 3" key="2">
    <citation type="submission" date="2015-01" db="EMBL/GenBank/DDBJ databases">
        <title>Complete genome sequence of Pyrinomonas methylaliphatogenes type strain K22T.</title>
        <authorList>
            <person name="Lee K.C.Y."/>
            <person name="Power J.F."/>
            <person name="Dunfield P.F."/>
            <person name="Morgan X.C."/>
            <person name="Huttenhower C."/>
            <person name="Stott M.B."/>
        </authorList>
    </citation>
    <scope>NUCLEOTIDE SEQUENCE [LARGE SCALE GENOMIC DNA]</scope>
    <source>
        <strain evidence="2 3">K22</strain>
    </source>
</reference>
<dbReference type="GO" id="GO:0005975">
    <property type="term" value="P:carbohydrate metabolic process"/>
    <property type="evidence" value="ECO:0007669"/>
    <property type="project" value="InterPro"/>
</dbReference>
<gene>
    <name evidence="2" type="ORF">PYK22_00187</name>
</gene>
<dbReference type="PANTHER" id="PTHR33886:SF8">
    <property type="entry name" value="UNSATURATED RHAMNOGALACTURONAN HYDROLASE (EUROFUNG)"/>
    <property type="match status" value="1"/>
</dbReference>
<sequence>MKTSFERSLFVFLLIVLGIAEVRAQSDYFARWPAGASPREVGRRVAENFLARPFDFETNPRRAYVIYPEVCTWYGALRVARLTGDRELQRRLIAKFDRFLTPEGAKRISPEAHVDFRVFGVVPLEIYMQTKDRRYLEIGKSLADRQWEKTTPDGITAEARYWIDDMYMITAVQVQAYRATGDARYLERAAQTMVAYLDKLQQPNGLFYHAPDSPYFWSRGNGWVAAGMTELLISLPRNHPKRERIMEGYRKMMATLLKYQGEDGLWRQLIDHPEAWAETSGTGMFTFAMVTGVKRGWLDAKTYGPAARKAWLGLVSRLDEKANLRDVCVGTNKGYSVQYYLDRPRSTGDLHGQAPLLWSAAALLEH</sequence>
<dbReference type="Gene3D" id="1.50.10.10">
    <property type="match status" value="1"/>
</dbReference>
<dbReference type="STRING" id="454194.PYK22_00187"/>
<dbReference type="SUPFAM" id="SSF48208">
    <property type="entry name" value="Six-hairpin glycosidases"/>
    <property type="match status" value="1"/>
</dbReference>
<evidence type="ECO:0000313" key="2">
    <source>
        <dbReference type="EMBL" id="CDM64195.1"/>
    </source>
</evidence>
<accession>A0A0B6WVP3</accession>
<dbReference type="OrthoDB" id="9812931at2"/>
<evidence type="ECO:0000313" key="3">
    <source>
        <dbReference type="Proteomes" id="UP000031518"/>
    </source>
</evidence>
<dbReference type="GO" id="GO:0016787">
    <property type="term" value="F:hydrolase activity"/>
    <property type="evidence" value="ECO:0007669"/>
    <property type="project" value="UniProtKB-KW"/>
</dbReference>
<dbReference type="InterPro" id="IPR012341">
    <property type="entry name" value="6hp_glycosidase-like_sf"/>
</dbReference>
<proteinExistence type="predicted"/>
<keyword evidence="3" id="KW-1185">Reference proteome</keyword>
<keyword evidence="1 2" id="KW-0378">Hydrolase</keyword>
<dbReference type="AlphaFoldDB" id="A0A0B6WVP3"/>
<dbReference type="EMBL" id="CBXV010000001">
    <property type="protein sequence ID" value="CDM64195.1"/>
    <property type="molecule type" value="Genomic_DNA"/>
</dbReference>
<protein>
    <submittedName>
        <fullName evidence="2">Predicted unsaturated glucuronyl hydrolase</fullName>
    </submittedName>
</protein>
<dbReference type="Proteomes" id="UP000031518">
    <property type="component" value="Unassembled WGS sequence"/>
</dbReference>
<name>A0A0B6WVP3_9BACT</name>
<evidence type="ECO:0000256" key="1">
    <source>
        <dbReference type="ARBA" id="ARBA00022801"/>
    </source>
</evidence>
<dbReference type="InterPro" id="IPR008928">
    <property type="entry name" value="6-hairpin_glycosidase_sf"/>
</dbReference>
<organism evidence="2 3">
    <name type="scientific">Pyrinomonas methylaliphatogenes</name>
    <dbReference type="NCBI Taxonomy" id="454194"/>
    <lineage>
        <taxon>Bacteria</taxon>
        <taxon>Pseudomonadati</taxon>
        <taxon>Acidobacteriota</taxon>
        <taxon>Blastocatellia</taxon>
        <taxon>Blastocatellales</taxon>
        <taxon>Pyrinomonadaceae</taxon>
        <taxon>Pyrinomonas</taxon>
    </lineage>
</organism>
<reference evidence="2 3" key="1">
    <citation type="submission" date="2013-12" db="EMBL/GenBank/DDBJ databases">
        <authorList>
            <person name="Stott M."/>
        </authorList>
    </citation>
    <scope>NUCLEOTIDE SEQUENCE [LARGE SCALE GENOMIC DNA]</scope>
    <source>
        <strain evidence="2 3">K22</strain>
    </source>
</reference>
<dbReference type="PANTHER" id="PTHR33886">
    <property type="entry name" value="UNSATURATED RHAMNOGALACTURONAN HYDROLASE (EUROFUNG)"/>
    <property type="match status" value="1"/>
</dbReference>
<dbReference type="Pfam" id="PF07470">
    <property type="entry name" value="Glyco_hydro_88"/>
    <property type="match status" value="1"/>
</dbReference>
<dbReference type="InterPro" id="IPR052043">
    <property type="entry name" value="PolySaccharide_Degr_Enz"/>
</dbReference>